<feature type="compositionally biased region" description="Basic and acidic residues" evidence="1">
    <location>
        <begin position="23"/>
        <end position="32"/>
    </location>
</feature>
<gene>
    <name evidence="2" type="ORF">Pmani_031963</name>
</gene>
<comment type="caution">
    <text evidence="2">The sequence shown here is derived from an EMBL/GenBank/DDBJ whole genome shotgun (WGS) entry which is preliminary data.</text>
</comment>
<proteinExistence type="predicted"/>
<keyword evidence="3" id="KW-1185">Reference proteome</keyword>
<evidence type="ECO:0000313" key="3">
    <source>
        <dbReference type="Proteomes" id="UP001292094"/>
    </source>
</evidence>
<organism evidence="2 3">
    <name type="scientific">Petrolisthes manimaculis</name>
    <dbReference type="NCBI Taxonomy" id="1843537"/>
    <lineage>
        <taxon>Eukaryota</taxon>
        <taxon>Metazoa</taxon>
        <taxon>Ecdysozoa</taxon>
        <taxon>Arthropoda</taxon>
        <taxon>Crustacea</taxon>
        <taxon>Multicrustacea</taxon>
        <taxon>Malacostraca</taxon>
        <taxon>Eumalacostraca</taxon>
        <taxon>Eucarida</taxon>
        <taxon>Decapoda</taxon>
        <taxon>Pleocyemata</taxon>
        <taxon>Anomura</taxon>
        <taxon>Galatheoidea</taxon>
        <taxon>Porcellanidae</taxon>
        <taxon>Petrolisthes</taxon>
    </lineage>
</organism>
<dbReference type="AlphaFoldDB" id="A0AAE1TU91"/>
<dbReference type="EMBL" id="JAWZYT010004071">
    <property type="protein sequence ID" value="KAK4295475.1"/>
    <property type="molecule type" value="Genomic_DNA"/>
</dbReference>
<evidence type="ECO:0000313" key="2">
    <source>
        <dbReference type="EMBL" id="KAK4295475.1"/>
    </source>
</evidence>
<feature type="region of interest" description="Disordered" evidence="1">
    <location>
        <begin position="1"/>
        <end position="81"/>
    </location>
</feature>
<reference evidence="2" key="1">
    <citation type="submission" date="2023-11" db="EMBL/GenBank/DDBJ databases">
        <title>Genome assemblies of two species of porcelain crab, Petrolisthes cinctipes and Petrolisthes manimaculis (Anomura: Porcellanidae).</title>
        <authorList>
            <person name="Angst P."/>
        </authorList>
    </citation>
    <scope>NUCLEOTIDE SEQUENCE</scope>
    <source>
        <strain evidence="2">PB745_02</strain>
        <tissue evidence="2">Gill</tissue>
    </source>
</reference>
<accession>A0AAE1TU91</accession>
<evidence type="ECO:0000256" key="1">
    <source>
        <dbReference type="SAM" id="MobiDB-lite"/>
    </source>
</evidence>
<sequence>MNVKNLNIPIAKRRETRKLTRPQTDRQIRGSDRYTLTSRALPIPYHRRRQESRQSVGKGSREMQRSAPHSLLRPTESQSHQ</sequence>
<dbReference type="Proteomes" id="UP001292094">
    <property type="component" value="Unassembled WGS sequence"/>
</dbReference>
<protein>
    <submittedName>
        <fullName evidence="2">Uncharacterized protein</fullName>
    </submittedName>
</protein>
<name>A0AAE1TU91_9EUCA</name>